<name>A0ABX0FP84_9BURK</name>
<evidence type="ECO:0000256" key="3">
    <source>
        <dbReference type="ARBA" id="ARBA00022801"/>
    </source>
</evidence>
<keyword evidence="4" id="KW-0862">Zinc</keyword>
<evidence type="ECO:0000259" key="7">
    <source>
        <dbReference type="Pfam" id="PF14464"/>
    </source>
</evidence>
<keyword evidence="3" id="KW-0378">Hydrolase</keyword>
<accession>A0ABX0FP84</accession>
<sequence>MNGQDLIIKFEELLDITRASYAAFAEQTERAIAEQRPMVLAVDEQNIDADKFQLDVALLKAAPIAAVPAHSPFHPLQDAGHRFLLAADGLYLEVRRPWLHFIHRLAEHTSVRIPYGALANKVELAFGQLGTALEQMREFAVHAMEAAPLESAASLIWNSDLKQWSIKMPKIIGEATASRIQYEQVDLAEDGSESIAMDLHSHGHAAAFFSPTDDADDAGTVKIAGVFGNLDQNMPTVAFRLCVLGLYLPIQVPAEKIFG</sequence>
<evidence type="ECO:0000256" key="4">
    <source>
        <dbReference type="ARBA" id="ARBA00022833"/>
    </source>
</evidence>
<evidence type="ECO:0000256" key="1">
    <source>
        <dbReference type="ARBA" id="ARBA00022670"/>
    </source>
</evidence>
<dbReference type="InterPro" id="IPR028090">
    <property type="entry name" value="JAB_dom_prok"/>
</dbReference>
<evidence type="ECO:0000313" key="8">
    <source>
        <dbReference type="EMBL" id="NGZ86440.1"/>
    </source>
</evidence>
<dbReference type="Proteomes" id="UP000666369">
    <property type="component" value="Unassembled WGS sequence"/>
</dbReference>
<keyword evidence="9" id="KW-1185">Reference proteome</keyword>
<evidence type="ECO:0000259" key="6">
    <source>
        <dbReference type="Pfam" id="PF09436"/>
    </source>
</evidence>
<evidence type="ECO:0000256" key="5">
    <source>
        <dbReference type="ARBA" id="ARBA00023049"/>
    </source>
</evidence>
<organism evidence="8 9">
    <name type="scientific">Duganella aceris</name>
    <dbReference type="NCBI Taxonomy" id="2703883"/>
    <lineage>
        <taxon>Bacteria</taxon>
        <taxon>Pseudomonadati</taxon>
        <taxon>Pseudomonadota</taxon>
        <taxon>Betaproteobacteria</taxon>
        <taxon>Burkholderiales</taxon>
        <taxon>Oxalobacteraceae</taxon>
        <taxon>Telluria group</taxon>
        <taxon>Duganella</taxon>
    </lineage>
</organism>
<dbReference type="Pfam" id="PF09436">
    <property type="entry name" value="DUF2016"/>
    <property type="match status" value="1"/>
</dbReference>
<dbReference type="NCBIfam" id="TIGR03735">
    <property type="entry name" value="PRTRC_A"/>
    <property type="match status" value="1"/>
</dbReference>
<dbReference type="Pfam" id="PF14464">
    <property type="entry name" value="Prok-JAB"/>
    <property type="match status" value="1"/>
</dbReference>
<feature type="domain" description="DUF2016" evidence="6">
    <location>
        <begin position="53"/>
        <end position="124"/>
    </location>
</feature>
<keyword evidence="1" id="KW-0645">Protease</keyword>
<proteinExistence type="predicted"/>
<comment type="caution">
    <text evidence="8">The sequence shown here is derived from an EMBL/GenBank/DDBJ whole genome shotgun (WGS) entry which is preliminary data.</text>
</comment>
<evidence type="ECO:0000256" key="2">
    <source>
        <dbReference type="ARBA" id="ARBA00022723"/>
    </source>
</evidence>
<evidence type="ECO:0000313" key="9">
    <source>
        <dbReference type="Proteomes" id="UP000666369"/>
    </source>
</evidence>
<feature type="domain" description="JAB" evidence="7">
    <location>
        <begin position="136"/>
        <end position="239"/>
    </location>
</feature>
<dbReference type="InterPro" id="IPR018560">
    <property type="entry name" value="DUF2016"/>
</dbReference>
<keyword evidence="2" id="KW-0479">Metal-binding</keyword>
<keyword evidence="5" id="KW-0482">Metalloprotease</keyword>
<gene>
    <name evidence="8" type="ORF">GW587_19535</name>
</gene>
<reference evidence="9" key="2">
    <citation type="submission" date="2023-07" db="EMBL/GenBank/DDBJ databases">
        <title>Duganella aceri sp. nov., isolated from tree sap.</title>
        <authorList>
            <person name="Kim I.S."/>
        </authorList>
    </citation>
    <scope>NUCLEOTIDE SEQUENCE [LARGE SCALE GENOMIC DNA]</scope>
    <source>
        <strain evidence="9">SAP-35</strain>
    </source>
</reference>
<reference evidence="8 9" key="1">
    <citation type="submission" date="2020-01" db="EMBL/GenBank/DDBJ databases">
        <authorList>
            <person name="Lee S.D."/>
        </authorList>
    </citation>
    <scope>NUCLEOTIDE SEQUENCE [LARGE SCALE GENOMIC DNA]</scope>
    <source>
        <strain evidence="8 9">SAP-35</strain>
    </source>
</reference>
<protein>
    <submittedName>
        <fullName evidence="8">PRTRC system protein A</fullName>
    </submittedName>
</protein>
<dbReference type="InterPro" id="IPR022499">
    <property type="entry name" value="PRTRC_protein-A"/>
</dbReference>
<dbReference type="EMBL" id="JAADJT010000009">
    <property type="protein sequence ID" value="NGZ86440.1"/>
    <property type="molecule type" value="Genomic_DNA"/>
</dbReference>
<dbReference type="RefSeq" id="WP_166106288.1">
    <property type="nucleotide sequence ID" value="NZ_JAADJT010000009.1"/>
</dbReference>